<evidence type="ECO:0000256" key="2">
    <source>
        <dbReference type="ARBA" id="ARBA00022843"/>
    </source>
</evidence>
<evidence type="ECO:0000256" key="3">
    <source>
        <dbReference type="PROSITE-ProRule" id="PRU00330"/>
    </source>
</evidence>
<comment type="similarity">
    <text evidence="1 3 4">Belongs to the cullin family.</text>
</comment>
<dbReference type="InterPro" id="IPR036317">
    <property type="entry name" value="Cullin_homology_sf"/>
</dbReference>
<evidence type="ECO:0000259" key="5">
    <source>
        <dbReference type="PROSITE" id="PS50069"/>
    </source>
</evidence>
<dbReference type="InterPro" id="IPR016157">
    <property type="entry name" value="Cullin_CS"/>
</dbReference>
<organism evidence="6">
    <name type="scientific">Schistocephalus solidus</name>
    <name type="common">Tapeworm</name>
    <dbReference type="NCBI Taxonomy" id="70667"/>
    <lineage>
        <taxon>Eukaryota</taxon>
        <taxon>Metazoa</taxon>
        <taxon>Spiralia</taxon>
        <taxon>Lophotrochozoa</taxon>
        <taxon>Platyhelminthes</taxon>
        <taxon>Cestoda</taxon>
        <taxon>Eucestoda</taxon>
        <taxon>Diphyllobothriidea</taxon>
        <taxon>Diphyllobothriidae</taxon>
        <taxon>Schistocephalus</taxon>
    </lineage>
</organism>
<dbReference type="FunFam" id="1.20.1310.10:FF:000003">
    <property type="entry name" value="Cullin 4A"/>
    <property type="match status" value="1"/>
</dbReference>
<dbReference type="InterPro" id="IPR036390">
    <property type="entry name" value="WH_DNA-bd_sf"/>
</dbReference>
<dbReference type="PROSITE" id="PS50069">
    <property type="entry name" value="CULLIN_2"/>
    <property type="match status" value="1"/>
</dbReference>
<dbReference type="InterPro" id="IPR059120">
    <property type="entry name" value="Cullin-like_AB"/>
</dbReference>
<dbReference type="InterPro" id="IPR001373">
    <property type="entry name" value="Cullin_N"/>
</dbReference>
<dbReference type="Gene3D" id="1.20.1310.10">
    <property type="entry name" value="Cullin Repeats"/>
    <property type="match status" value="4"/>
</dbReference>
<dbReference type="SUPFAM" id="SSF74788">
    <property type="entry name" value="Cullin repeat-like"/>
    <property type="match status" value="1"/>
</dbReference>
<keyword evidence="2" id="KW-0832">Ubl conjugation</keyword>
<dbReference type="SUPFAM" id="SSF75632">
    <property type="entry name" value="Cullin homology domain"/>
    <property type="match status" value="1"/>
</dbReference>
<dbReference type="InterPro" id="IPR016159">
    <property type="entry name" value="Cullin_repeat-like_dom_sf"/>
</dbReference>
<accession>A0A0X3PFC3</accession>
<reference evidence="6" key="1">
    <citation type="submission" date="2016-01" db="EMBL/GenBank/DDBJ databases">
        <title>Reference transcriptome for the parasite Schistocephalus solidus: insights into the molecular evolution of parasitism.</title>
        <authorList>
            <person name="Hebert F.O."/>
            <person name="Grambauer S."/>
            <person name="Barber I."/>
            <person name="Landry C.R."/>
            <person name="Aubin-Horth N."/>
        </authorList>
    </citation>
    <scope>NUCLEOTIDE SEQUENCE</scope>
</reference>
<evidence type="ECO:0000256" key="1">
    <source>
        <dbReference type="ARBA" id="ARBA00006019"/>
    </source>
</evidence>
<dbReference type="GO" id="GO:0031461">
    <property type="term" value="C:cullin-RING ubiquitin ligase complex"/>
    <property type="evidence" value="ECO:0007669"/>
    <property type="project" value="InterPro"/>
</dbReference>
<dbReference type="InterPro" id="IPR016158">
    <property type="entry name" value="Cullin_homology"/>
</dbReference>
<dbReference type="SMART" id="SM00182">
    <property type="entry name" value="CULLIN"/>
    <property type="match status" value="1"/>
</dbReference>
<dbReference type="FunFam" id="1.10.10.10:FF:000050">
    <property type="entry name" value="Cullin 4B"/>
    <property type="match status" value="1"/>
</dbReference>
<dbReference type="EMBL" id="GEEE01012847">
    <property type="protein sequence ID" value="JAP50378.1"/>
    <property type="molecule type" value="Transcribed_RNA"/>
</dbReference>
<proteinExistence type="inferred from homology"/>
<dbReference type="InterPro" id="IPR036388">
    <property type="entry name" value="WH-like_DNA-bd_sf"/>
</dbReference>
<dbReference type="Pfam" id="PF00888">
    <property type="entry name" value="Cullin"/>
    <property type="match status" value="1"/>
</dbReference>
<dbReference type="PANTHER" id="PTHR11932">
    <property type="entry name" value="CULLIN"/>
    <property type="match status" value="1"/>
</dbReference>
<dbReference type="GO" id="GO:0006511">
    <property type="term" value="P:ubiquitin-dependent protein catabolic process"/>
    <property type="evidence" value="ECO:0007669"/>
    <property type="project" value="InterPro"/>
</dbReference>
<evidence type="ECO:0000256" key="4">
    <source>
        <dbReference type="RuleBase" id="RU003829"/>
    </source>
</evidence>
<dbReference type="Gene3D" id="3.30.230.130">
    <property type="entry name" value="Cullin, Chain C, Domain 2"/>
    <property type="match status" value="1"/>
</dbReference>
<dbReference type="FunFam" id="1.20.1310.10:FF:000001">
    <property type="entry name" value="Cullin 3"/>
    <property type="match status" value="1"/>
</dbReference>
<dbReference type="Pfam" id="PF26557">
    <property type="entry name" value="Cullin_AB"/>
    <property type="match status" value="1"/>
</dbReference>
<dbReference type="SMART" id="SM00884">
    <property type="entry name" value="Cullin_Nedd8"/>
    <property type="match status" value="1"/>
</dbReference>
<dbReference type="PROSITE" id="PS01256">
    <property type="entry name" value="CULLIN_1"/>
    <property type="match status" value="1"/>
</dbReference>
<dbReference type="Pfam" id="PF10557">
    <property type="entry name" value="Cullin_Nedd8"/>
    <property type="match status" value="1"/>
</dbReference>
<gene>
    <name evidence="6" type="primary">CUL4A</name>
    <name evidence="6" type="ORF">TR136365</name>
</gene>
<feature type="domain" description="Cullin family profile" evidence="5">
    <location>
        <begin position="383"/>
        <end position="613"/>
    </location>
</feature>
<protein>
    <submittedName>
        <fullName evidence="6">Cullin-4A</fullName>
    </submittedName>
</protein>
<dbReference type="GO" id="GO:0031625">
    <property type="term" value="F:ubiquitin protein ligase binding"/>
    <property type="evidence" value="ECO:0007669"/>
    <property type="project" value="InterPro"/>
</dbReference>
<sequence length="741" mass="86187">MSLTTSLHDRVNGMQPTKRISLKSLFVSEPKNSNHFTFEKAHSKLREATFAVFHNKTIPYTLEELYREVEDVCASKMVPVLYDTLESLFTVYVNELLPTFLDESLQLKKASQIWEVYCHKMLMIRNIFLFLDRQLPVVNPKYLCLWDLALNLFREHILTHNLVQPKILKQLLDQIYEERTGTTVDRQLLRSIVRMHMDLQLYQKDVQGPLLRQSQQFYAEEADNLIKQLSVSDYLAYVNRRLSEEEERLNAYLNPTTTRTPLLATLDSELIAKRMEYLVANSLSLIRDRRLDDLHLFYSLLSRVNGGVDLLRARFRTHVKEVGQAIVDNPDKSTEKDKVMIQSLLDCRDSLIQLINLGFCADPTFNRALQEAFEEFINNRPNKPAEYLAKYLDAHLRTGNKTQTDEELERIMDKAMVLFRFIYGKDIFEAFYTKELAKRLLLGKSASVDAEKAMLSKLKQECGPNYTRKMETMFQDIELSRQLSKNFRAAQQTPYPIDFNVNVISPASWPQYPQLAANYPPAMLSLREEFTKFYLSHHQGRRLLYEPSLGTCVVRADFPTSPGVHKELQVSEFQALILLQFNGPVDVPVSYAAIAEATAIEKTQLDRTLLSLAAGKGQKVLIMKPLSLEMSPDHQFYFNTQFQHRLIRIKFNQIQLKETKQEQEETEERVFADRVAHVDCCIVRIMKTRKTIEHNALLTEVYKQLQFPLKASDVKKRIENLIEREYMKRDSSNTATYHYVA</sequence>
<evidence type="ECO:0000313" key="6">
    <source>
        <dbReference type="EMBL" id="JAP50378.1"/>
    </source>
</evidence>
<dbReference type="AlphaFoldDB" id="A0A0X3PFC3"/>
<dbReference type="InterPro" id="IPR019559">
    <property type="entry name" value="Cullin_neddylation_domain"/>
</dbReference>
<dbReference type="SUPFAM" id="SSF46785">
    <property type="entry name" value="Winged helix' DNA-binding domain"/>
    <property type="match status" value="1"/>
</dbReference>
<dbReference type="InterPro" id="IPR045093">
    <property type="entry name" value="Cullin"/>
</dbReference>
<name>A0A0X3PFC3_SCHSO</name>
<dbReference type="Gene3D" id="1.10.10.10">
    <property type="entry name" value="Winged helix-like DNA-binding domain superfamily/Winged helix DNA-binding domain"/>
    <property type="match status" value="1"/>
</dbReference>